<sequence length="302" mass="34220">MYFMESVKVYVMPDNASTYCDDYDLYEIGAYGEYVMYGIPVRNETLYVLLQSETSVYINQITLETRDVAQEIYSTSVQDYTSAIGTSIGCEHESQYPSKCYIVIMVDGQKITVLETPEMKRLKMTSEAPSRYLDEASVNIRGEGIDSAVVLCMDSSESFVVREVYILDESQDSRTPVHDLLEIKIDYVEGVSTLTPRRIDAFDYDGDGDLDLVVAYVNLTATDINAEVNSFPTSDQSNNFIDIYRNRGDGTFEENPVANIVYASLLWLETGLHPFDAQNALMLLQYDQDESQISLLHKLEHE</sequence>
<gene>
    <name evidence="1" type="ORF">CYMTET_35712</name>
</gene>
<dbReference type="AlphaFoldDB" id="A0AAE0F8S5"/>
<organism evidence="1 2">
    <name type="scientific">Cymbomonas tetramitiformis</name>
    <dbReference type="NCBI Taxonomy" id="36881"/>
    <lineage>
        <taxon>Eukaryota</taxon>
        <taxon>Viridiplantae</taxon>
        <taxon>Chlorophyta</taxon>
        <taxon>Pyramimonadophyceae</taxon>
        <taxon>Pyramimonadales</taxon>
        <taxon>Pyramimonadaceae</taxon>
        <taxon>Cymbomonas</taxon>
    </lineage>
</organism>
<dbReference type="EMBL" id="LGRX02022861">
    <property type="protein sequence ID" value="KAK3255085.1"/>
    <property type="molecule type" value="Genomic_DNA"/>
</dbReference>
<name>A0AAE0F8S5_9CHLO</name>
<accession>A0AAE0F8S5</accession>
<evidence type="ECO:0000313" key="1">
    <source>
        <dbReference type="EMBL" id="KAK3255085.1"/>
    </source>
</evidence>
<proteinExistence type="predicted"/>
<dbReference type="SUPFAM" id="SSF69318">
    <property type="entry name" value="Integrin alpha N-terminal domain"/>
    <property type="match status" value="1"/>
</dbReference>
<comment type="caution">
    <text evidence="1">The sequence shown here is derived from an EMBL/GenBank/DDBJ whole genome shotgun (WGS) entry which is preliminary data.</text>
</comment>
<dbReference type="InterPro" id="IPR028994">
    <property type="entry name" value="Integrin_alpha_N"/>
</dbReference>
<evidence type="ECO:0000313" key="2">
    <source>
        <dbReference type="Proteomes" id="UP001190700"/>
    </source>
</evidence>
<protein>
    <submittedName>
        <fullName evidence="1">Uncharacterized protein</fullName>
    </submittedName>
</protein>
<dbReference type="Proteomes" id="UP001190700">
    <property type="component" value="Unassembled WGS sequence"/>
</dbReference>
<reference evidence="1 2" key="1">
    <citation type="journal article" date="2015" name="Genome Biol. Evol.">
        <title>Comparative Genomics of a Bacterivorous Green Alga Reveals Evolutionary Causalities and Consequences of Phago-Mixotrophic Mode of Nutrition.</title>
        <authorList>
            <person name="Burns J.A."/>
            <person name="Paasch A."/>
            <person name="Narechania A."/>
            <person name="Kim E."/>
        </authorList>
    </citation>
    <scope>NUCLEOTIDE SEQUENCE [LARGE SCALE GENOMIC DNA]</scope>
    <source>
        <strain evidence="1 2">PLY_AMNH</strain>
    </source>
</reference>
<keyword evidence="2" id="KW-1185">Reference proteome</keyword>